<reference evidence="2" key="2">
    <citation type="submission" date="2020-11" db="EMBL/GenBank/DDBJ databases">
        <authorList>
            <person name="McCartney M.A."/>
            <person name="Auch B."/>
            <person name="Kono T."/>
            <person name="Mallez S."/>
            <person name="Becker A."/>
            <person name="Gohl D.M."/>
            <person name="Silverstein K.A.T."/>
            <person name="Koren S."/>
            <person name="Bechman K.B."/>
            <person name="Herman A."/>
            <person name="Abrahante J.E."/>
            <person name="Garbe J."/>
        </authorList>
    </citation>
    <scope>NUCLEOTIDE SEQUENCE</scope>
    <source>
        <strain evidence="2">Duluth1</strain>
        <tissue evidence="2">Whole animal</tissue>
    </source>
</reference>
<sequence>MGKSKAEIQRAYRQSLKEKNNEEYLRRERERVRRNYVPTSELSQRDKKRRNKQNRAKLRKFYQRKREER</sequence>
<evidence type="ECO:0000256" key="1">
    <source>
        <dbReference type="SAM" id="MobiDB-lite"/>
    </source>
</evidence>
<proteinExistence type="predicted"/>
<keyword evidence="3" id="KW-1185">Reference proteome</keyword>
<dbReference type="AlphaFoldDB" id="A0A9D4LQC0"/>
<evidence type="ECO:0000313" key="2">
    <source>
        <dbReference type="EMBL" id="KAH3863062.1"/>
    </source>
</evidence>
<comment type="caution">
    <text evidence="2">The sequence shown here is derived from an EMBL/GenBank/DDBJ whole genome shotgun (WGS) entry which is preliminary data.</text>
</comment>
<feature type="compositionally biased region" description="Basic residues" evidence="1">
    <location>
        <begin position="46"/>
        <end position="63"/>
    </location>
</feature>
<feature type="region of interest" description="Disordered" evidence="1">
    <location>
        <begin position="23"/>
        <end position="69"/>
    </location>
</feature>
<feature type="compositionally biased region" description="Basic and acidic residues" evidence="1">
    <location>
        <begin position="23"/>
        <end position="33"/>
    </location>
</feature>
<evidence type="ECO:0000313" key="3">
    <source>
        <dbReference type="Proteomes" id="UP000828390"/>
    </source>
</evidence>
<accession>A0A9D4LQC0</accession>
<organism evidence="2 3">
    <name type="scientific">Dreissena polymorpha</name>
    <name type="common">Zebra mussel</name>
    <name type="synonym">Mytilus polymorpha</name>
    <dbReference type="NCBI Taxonomy" id="45954"/>
    <lineage>
        <taxon>Eukaryota</taxon>
        <taxon>Metazoa</taxon>
        <taxon>Spiralia</taxon>
        <taxon>Lophotrochozoa</taxon>
        <taxon>Mollusca</taxon>
        <taxon>Bivalvia</taxon>
        <taxon>Autobranchia</taxon>
        <taxon>Heteroconchia</taxon>
        <taxon>Euheterodonta</taxon>
        <taxon>Imparidentia</taxon>
        <taxon>Neoheterodontei</taxon>
        <taxon>Myida</taxon>
        <taxon>Dreissenoidea</taxon>
        <taxon>Dreissenidae</taxon>
        <taxon>Dreissena</taxon>
    </lineage>
</organism>
<dbReference type="EMBL" id="JAIWYP010000002">
    <property type="protein sequence ID" value="KAH3863062.1"/>
    <property type="molecule type" value="Genomic_DNA"/>
</dbReference>
<gene>
    <name evidence="2" type="ORF">DPMN_026039</name>
</gene>
<name>A0A9D4LQC0_DREPO</name>
<protein>
    <submittedName>
        <fullName evidence="2">Uncharacterized protein</fullName>
    </submittedName>
</protein>
<dbReference type="Proteomes" id="UP000828390">
    <property type="component" value="Unassembled WGS sequence"/>
</dbReference>
<reference evidence="2" key="1">
    <citation type="journal article" date="2019" name="bioRxiv">
        <title>The Genome of the Zebra Mussel, Dreissena polymorpha: A Resource for Invasive Species Research.</title>
        <authorList>
            <person name="McCartney M.A."/>
            <person name="Auch B."/>
            <person name="Kono T."/>
            <person name="Mallez S."/>
            <person name="Zhang Y."/>
            <person name="Obille A."/>
            <person name="Becker A."/>
            <person name="Abrahante J.E."/>
            <person name="Garbe J."/>
            <person name="Badalamenti J.P."/>
            <person name="Herman A."/>
            <person name="Mangelson H."/>
            <person name="Liachko I."/>
            <person name="Sullivan S."/>
            <person name="Sone E.D."/>
            <person name="Koren S."/>
            <person name="Silverstein K.A.T."/>
            <person name="Beckman K.B."/>
            <person name="Gohl D.M."/>
        </authorList>
    </citation>
    <scope>NUCLEOTIDE SEQUENCE</scope>
    <source>
        <strain evidence="2">Duluth1</strain>
        <tissue evidence="2">Whole animal</tissue>
    </source>
</reference>